<reference evidence="1 2" key="1">
    <citation type="journal article" date="2012" name="BMC Genomics">
        <title>The Caulobacter crescentus phage phiCbK: genomics of a canonical phage.</title>
        <authorList>
            <person name="Gill J.J."/>
            <person name="Berry J.D."/>
            <person name="Russell W.K."/>
            <person name="Lessor L."/>
            <person name="Escobar Garcia D.A."/>
            <person name="Hernandez D."/>
            <person name="Kane A."/>
            <person name="Keene J."/>
            <person name="Maddox M."/>
            <person name="Martin R."/>
            <person name="Mohan S."/>
            <person name="Thorn A.M."/>
            <person name="Russell D.H."/>
            <person name="Young R."/>
        </authorList>
    </citation>
    <scope>NUCLEOTIDE SEQUENCE [LARGE SCALE GENOMIC DNA]</scope>
</reference>
<organism evidence="1 2">
    <name type="scientific">Caulobacter phage CcrColossus</name>
    <dbReference type="NCBI Taxonomy" id="1211640"/>
    <lineage>
        <taxon>Viruses</taxon>
        <taxon>Duplodnaviria</taxon>
        <taxon>Heunggongvirae</taxon>
        <taxon>Uroviricota</taxon>
        <taxon>Caudoviricetes</taxon>
        <taxon>Jeanschmidtviridae</taxon>
        <taxon>Colossusvirus</taxon>
        <taxon>Colossusvirus colossus</taxon>
    </lineage>
</organism>
<evidence type="ECO:0000313" key="2">
    <source>
        <dbReference type="Proteomes" id="UP000000463"/>
    </source>
</evidence>
<dbReference type="RefSeq" id="YP_006988286.1">
    <property type="nucleotide sequence ID" value="NC_019406.1"/>
</dbReference>
<protein>
    <submittedName>
        <fullName evidence="1">Uncharacterized protein</fullName>
    </submittedName>
</protein>
<proteinExistence type="predicted"/>
<name>K4K616_9CAUD</name>
<dbReference type="GeneID" id="13994981"/>
<dbReference type="EMBL" id="JX100810">
    <property type="protein sequence ID" value="AFU87922.1"/>
    <property type="molecule type" value="Genomic_DNA"/>
</dbReference>
<gene>
    <name evidence="1" type="ORF">CcrColossus_gp052</name>
</gene>
<sequence>MTQRNMGSYIYEPMAIRPHLLDAVFARVQSGEPFSPLDLSNAYRAADTAEMREHIQRTFGDASNLHTYENGASLADVSRIMLALRQSGAICQDFSAGKGRVLWKLETEWHGDHGTISVPVYQTVSERLGQARKMLEAQPVGKKAPGQDFNALEAHVIAHAEQHGFLEPEDWRLSPETGNSEGYGSYFRSINECAPRVDAPKRSRSFIGRIVNSVKDYVTESMQVINFNLRGTADLPVTEIMKASPEDKLRWANRHAPGEDIPIENRKNYYRPNLRPSIILRIPVG</sequence>
<accession>K4K616</accession>
<keyword evidence="2" id="KW-1185">Reference proteome</keyword>
<dbReference type="KEGG" id="vg:13994981"/>
<evidence type="ECO:0000313" key="1">
    <source>
        <dbReference type="EMBL" id="AFU87922.1"/>
    </source>
</evidence>
<dbReference type="Proteomes" id="UP000000463">
    <property type="component" value="Segment"/>
</dbReference>